<dbReference type="OrthoDB" id="6352234at2759"/>
<dbReference type="AlphaFoldDB" id="A0A8W8KZ75"/>
<dbReference type="GO" id="GO:0016197">
    <property type="term" value="P:endosomal transport"/>
    <property type="evidence" value="ECO:0007669"/>
    <property type="project" value="TreeGrafter"/>
</dbReference>
<dbReference type="GO" id="GO:0006888">
    <property type="term" value="P:endoplasmic reticulum to Golgi vesicle-mediated transport"/>
    <property type="evidence" value="ECO:0007669"/>
    <property type="project" value="TreeGrafter"/>
</dbReference>
<evidence type="ECO:0000313" key="4">
    <source>
        <dbReference type="Proteomes" id="UP000005408"/>
    </source>
</evidence>
<name>A0A8W8KZ75_MAGGI</name>
<dbReference type="GO" id="GO:0005789">
    <property type="term" value="C:endoplasmic reticulum membrane"/>
    <property type="evidence" value="ECO:0007669"/>
    <property type="project" value="TreeGrafter"/>
</dbReference>
<dbReference type="InterPro" id="IPR029063">
    <property type="entry name" value="SAM-dependent_MTases_sf"/>
</dbReference>
<accession>A0A8W8KZ75</accession>
<feature type="domain" description="Methyltransferase FkbM" evidence="2">
    <location>
        <begin position="145"/>
        <end position="295"/>
    </location>
</feature>
<dbReference type="InterPro" id="IPR006342">
    <property type="entry name" value="FkbM_mtfrase"/>
</dbReference>
<dbReference type="Proteomes" id="UP000005408">
    <property type="component" value="Unassembled WGS sequence"/>
</dbReference>
<protein>
    <recommendedName>
        <fullName evidence="2">Methyltransferase FkbM domain-containing protein</fullName>
    </recommendedName>
</protein>
<dbReference type="Pfam" id="PF05050">
    <property type="entry name" value="Methyltransf_21"/>
    <property type="match status" value="1"/>
</dbReference>
<dbReference type="EnsemblMetazoa" id="G25619.3">
    <property type="protein sequence ID" value="G25619.3:cds"/>
    <property type="gene ID" value="G25619"/>
</dbReference>
<evidence type="ECO:0000313" key="3">
    <source>
        <dbReference type="EnsemblMetazoa" id="G25619.4:cds"/>
    </source>
</evidence>
<sequence>MERSPRYRHVWIIIILSILISTLFFFTSYKVEILPRDTNIPMLRENSQDCLRPNIPLNNGNQTYINGKQTFQTPVDYRKETARISHNGTQADDPYLVELIRRFWIRSPPTGPYKFKNKKTDYSTHGQSVIIDNTLKNKEGGFYVECGACDGEFQSNTLYLELKRNWTGLLIEPNRKNYQQLLKTNRRAFYINACLSPYNHPAVLKFKEDWAIGHLMEQNPGGSKTVDVQCFPFYSILLALNIKHLDVFSLDVEGAEVSILETVPFDKVDISMLNVEYQHVRGGSDFLQTYTESKGYVTVQKVFRDLIVKKKGLD</sequence>
<organism evidence="3 4">
    <name type="scientific">Magallana gigas</name>
    <name type="common">Pacific oyster</name>
    <name type="synonym">Crassostrea gigas</name>
    <dbReference type="NCBI Taxonomy" id="29159"/>
    <lineage>
        <taxon>Eukaryota</taxon>
        <taxon>Metazoa</taxon>
        <taxon>Spiralia</taxon>
        <taxon>Lophotrochozoa</taxon>
        <taxon>Mollusca</taxon>
        <taxon>Bivalvia</taxon>
        <taxon>Autobranchia</taxon>
        <taxon>Pteriomorphia</taxon>
        <taxon>Ostreida</taxon>
        <taxon>Ostreoidea</taxon>
        <taxon>Ostreidae</taxon>
        <taxon>Magallana</taxon>
    </lineage>
</organism>
<dbReference type="OMA" id="AFIINAC"/>
<feature type="transmembrane region" description="Helical" evidence="1">
    <location>
        <begin position="9"/>
        <end position="29"/>
    </location>
</feature>
<dbReference type="GO" id="GO:0005794">
    <property type="term" value="C:Golgi apparatus"/>
    <property type="evidence" value="ECO:0007669"/>
    <property type="project" value="TreeGrafter"/>
</dbReference>
<dbReference type="GO" id="GO:0031902">
    <property type="term" value="C:late endosome membrane"/>
    <property type="evidence" value="ECO:0007669"/>
    <property type="project" value="TreeGrafter"/>
</dbReference>
<proteinExistence type="predicted"/>
<reference evidence="3" key="1">
    <citation type="submission" date="2022-08" db="UniProtKB">
        <authorList>
            <consortium name="EnsemblMetazoa"/>
        </authorList>
    </citation>
    <scope>IDENTIFICATION</scope>
    <source>
        <strain evidence="3">05x7-T-G4-1.051#20</strain>
    </source>
</reference>
<dbReference type="GO" id="GO:0005886">
    <property type="term" value="C:plasma membrane"/>
    <property type="evidence" value="ECO:0007669"/>
    <property type="project" value="TreeGrafter"/>
</dbReference>
<dbReference type="Gene3D" id="3.40.50.150">
    <property type="entry name" value="Vaccinia Virus protein VP39"/>
    <property type="match status" value="1"/>
</dbReference>
<dbReference type="EnsemblMetazoa" id="G25619.1">
    <property type="protein sequence ID" value="G25619.1:cds"/>
    <property type="gene ID" value="G25619"/>
</dbReference>
<keyword evidence="1" id="KW-1133">Transmembrane helix</keyword>
<dbReference type="PANTHER" id="PTHR34009:SF2">
    <property type="entry name" value="PROTEIN STAR"/>
    <property type="match status" value="1"/>
</dbReference>
<keyword evidence="4" id="KW-1185">Reference proteome</keyword>
<evidence type="ECO:0000256" key="1">
    <source>
        <dbReference type="SAM" id="Phobius"/>
    </source>
</evidence>
<dbReference type="EnsemblMetazoa" id="G25619.4">
    <property type="protein sequence ID" value="G25619.4:cds"/>
    <property type="gene ID" value="G25619"/>
</dbReference>
<evidence type="ECO:0000259" key="2">
    <source>
        <dbReference type="Pfam" id="PF05050"/>
    </source>
</evidence>
<keyword evidence="1" id="KW-0812">Transmembrane</keyword>
<dbReference type="SUPFAM" id="SSF53335">
    <property type="entry name" value="S-adenosyl-L-methionine-dependent methyltransferases"/>
    <property type="match status" value="1"/>
</dbReference>
<dbReference type="PANTHER" id="PTHR34009">
    <property type="entry name" value="PROTEIN STAR"/>
    <property type="match status" value="1"/>
</dbReference>
<dbReference type="EnsemblMetazoa" id="G25619.2">
    <property type="protein sequence ID" value="G25619.2:cds"/>
    <property type="gene ID" value="G25619"/>
</dbReference>
<keyword evidence="1" id="KW-0472">Membrane</keyword>
<dbReference type="InterPro" id="IPR053202">
    <property type="entry name" value="EGF_Rcpt_Signaling_Reg"/>
</dbReference>